<name>A0ABV4C614_9MYCO</name>
<dbReference type="InterPro" id="IPR000084">
    <property type="entry name" value="PE-PGRS_N"/>
</dbReference>
<dbReference type="Pfam" id="PF00934">
    <property type="entry name" value="PE"/>
    <property type="match status" value="1"/>
</dbReference>
<dbReference type="SUPFAM" id="SSF140459">
    <property type="entry name" value="PE/PPE dimer-like"/>
    <property type="match status" value="1"/>
</dbReference>
<dbReference type="GO" id="GO:0008233">
    <property type="term" value="F:peptidase activity"/>
    <property type="evidence" value="ECO:0007669"/>
    <property type="project" value="UniProtKB-KW"/>
</dbReference>
<dbReference type="RefSeq" id="WP_369740489.1">
    <property type="nucleotide sequence ID" value="NZ_JBGEDP010000001.1"/>
</dbReference>
<evidence type="ECO:0000259" key="2">
    <source>
        <dbReference type="Pfam" id="PF20729"/>
    </source>
</evidence>
<organism evidence="3 4">
    <name type="scientific">Mycobacterium servetii</name>
    <dbReference type="NCBI Taxonomy" id="3237418"/>
    <lineage>
        <taxon>Bacteria</taxon>
        <taxon>Bacillati</taxon>
        <taxon>Actinomycetota</taxon>
        <taxon>Actinomycetes</taxon>
        <taxon>Mycobacteriales</taxon>
        <taxon>Mycobacteriaceae</taxon>
        <taxon>Mycobacterium</taxon>
    </lineage>
</organism>
<dbReference type="Pfam" id="PF21526">
    <property type="entry name" value="PGRS"/>
    <property type="match status" value="1"/>
</dbReference>
<evidence type="ECO:0000313" key="3">
    <source>
        <dbReference type="EMBL" id="MEY8017975.1"/>
    </source>
</evidence>
<sequence>MSLVMAVPEFLADAADDLATLSSALDAAHAAAAGPTTRILSAAADEVSTMAAQVFSLHAARFQALGARAAAFLDQHVQALQAAADGYANTEAASVPQLLLELVNAPTNTLLGRPLIGNGANGYTTNQGVGTPGQAGGILYGNGGNGGNSTGLGATGGAGGSAGLWGNGGNGGTGGPNAAGGAAGRGGLLFGASGLAGAAGPTVPVTSVPLSYQGGRLIADVSIAGGPSVPVIVDTGSMGLIVPPQDVNAQNLGAITGFSSVTYGEPGNYLTEYYDTYSAPINFGNGYVTAPTTVAVVTSVVSNGYTYSASQAPAILGVGVNAGGPLGTSPVTALPGSLGRGVLLDEPSGVMEFGANPLPSYGSVTGAPVTTLDVKINGGTMQSTGDAFIDSGGLYGAVPTALNPPTDAYGYVQPGTQISVYNTGGTLLYSTTTASQQMSVVSSAAGGDFNTGVTPFLEDPIYLSYTTPGGSISFDT</sequence>
<reference evidence="3 4" key="1">
    <citation type="submission" date="2024-08" db="EMBL/GenBank/DDBJ databases">
        <title>Mycobacterium servetensis sp. nov., a novel rapid-growing mycobacterial species recovered from a human patient in Zaragoza, Spain.</title>
        <authorList>
            <person name="Tristancho-Baro A.I."/>
            <person name="Buenestado-Serrano S."/>
            <person name="Garcia De Viedma D."/>
            <person name="Milagro-Beamonte A."/>
            <person name="Burillo N."/>
            <person name="Sanz S."/>
            <person name="Lopez-Calleja A.I."/>
            <person name="Penas-Utrilla D."/>
            <person name="Guardingo M."/>
            <person name="Garcia M.J."/>
            <person name="Vinuelas-Bayon J."/>
        </authorList>
    </citation>
    <scope>NUCLEOTIDE SEQUENCE [LARGE SCALE GENOMIC DNA]</scope>
    <source>
        <strain evidence="4">HUMS_12744610</strain>
    </source>
</reference>
<dbReference type="GO" id="GO:0006508">
    <property type="term" value="P:proteolysis"/>
    <property type="evidence" value="ECO:0007669"/>
    <property type="project" value="UniProtKB-KW"/>
</dbReference>
<keyword evidence="3" id="KW-0378">Hydrolase</keyword>
<protein>
    <submittedName>
        <fullName evidence="3">PecA family PE domain-processing aspartic protease</fullName>
    </submittedName>
</protein>
<dbReference type="InterPro" id="IPR048054">
    <property type="entry name" value="PecA_C"/>
</dbReference>
<dbReference type="Proteomes" id="UP001564760">
    <property type="component" value="Unassembled WGS sequence"/>
</dbReference>
<dbReference type="SUPFAM" id="SSF50630">
    <property type="entry name" value="Acid proteases"/>
    <property type="match status" value="1"/>
</dbReference>
<gene>
    <name evidence="3" type="ORF">AB8998_24900</name>
</gene>
<keyword evidence="3" id="KW-0645">Protease</keyword>
<dbReference type="InterPro" id="IPR048996">
    <property type="entry name" value="PGRS_rpt"/>
</dbReference>
<feature type="domain" description="PE cleavage protein A C-terminal" evidence="2">
    <location>
        <begin position="207"/>
        <end position="469"/>
    </location>
</feature>
<accession>A0ABV4C614</accession>
<dbReference type="NCBIfam" id="NF038019">
    <property type="entry name" value="PE_process_PecA"/>
    <property type="match status" value="1"/>
</dbReference>
<comment type="caution">
    <text evidence="3">The sequence shown here is derived from an EMBL/GenBank/DDBJ whole genome shotgun (WGS) entry which is preliminary data.</text>
</comment>
<dbReference type="Gene3D" id="1.10.287.850">
    <property type="entry name" value="HP0062-like domain"/>
    <property type="match status" value="1"/>
</dbReference>
<dbReference type="InterPro" id="IPR021109">
    <property type="entry name" value="Peptidase_aspartic_dom_sf"/>
</dbReference>
<dbReference type="Pfam" id="PF20729">
    <property type="entry name" value="PE-PGRS_C"/>
    <property type="match status" value="1"/>
</dbReference>
<proteinExistence type="predicted"/>
<dbReference type="InterPro" id="IPR038332">
    <property type="entry name" value="PPE_sf"/>
</dbReference>
<evidence type="ECO:0000259" key="1">
    <source>
        <dbReference type="Pfam" id="PF00934"/>
    </source>
</evidence>
<dbReference type="Gene3D" id="2.40.70.10">
    <property type="entry name" value="Acid Proteases"/>
    <property type="match status" value="1"/>
</dbReference>
<feature type="domain" description="PE" evidence="1">
    <location>
        <begin position="4"/>
        <end position="93"/>
    </location>
</feature>
<evidence type="ECO:0000313" key="4">
    <source>
        <dbReference type="Proteomes" id="UP001564760"/>
    </source>
</evidence>
<dbReference type="EMBL" id="JBGEDP010000001">
    <property type="protein sequence ID" value="MEY8017975.1"/>
    <property type="molecule type" value="Genomic_DNA"/>
</dbReference>
<keyword evidence="4" id="KW-1185">Reference proteome</keyword>